<organism evidence="3 4">
    <name type="scientific">Cytospora schulzeri</name>
    <dbReference type="NCBI Taxonomy" id="448051"/>
    <lineage>
        <taxon>Eukaryota</taxon>
        <taxon>Fungi</taxon>
        <taxon>Dikarya</taxon>
        <taxon>Ascomycota</taxon>
        <taxon>Pezizomycotina</taxon>
        <taxon>Sordariomycetes</taxon>
        <taxon>Sordariomycetidae</taxon>
        <taxon>Diaporthales</taxon>
        <taxon>Cytosporaceae</taxon>
        <taxon>Cytospora</taxon>
    </lineage>
</organism>
<evidence type="ECO:0000313" key="4">
    <source>
        <dbReference type="Proteomes" id="UP000283895"/>
    </source>
</evidence>
<evidence type="ECO:0000313" key="3">
    <source>
        <dbReference type="EMBL" id="ROV87630.1"/>
    </source>
</evidence>
<keyword evidence="4" id="KW-1185">Reference proteome</keyword>
<feature type="coiled-coil region" evidence="1">
    <location>
        <begin position="155"/>
        <end position="196"/>
    </location>
</feature>
<comment type="caution">
    <text evidence="3">The sequence shown here is derived from an EMBL/GenBank/DDBJ whole genome shotgun (WGS) entry which is preliminary data.</text>
</comment>
<reference evidence="3 4" key="1">
    <citation type="submission" date="2015-09" db="EMBL/GenBank/DDBJ databases">
        <title>Host preference determinants of Valsa canker pathogens revealed by comparative genomics.</title>
        <authorList>
            <person name="Yin Z."/>
            <person name="Huang L."/>
        </authorList>
    </citation>
    <scope>NUCLEOTIDE SEQUENCE [LARGE SCALE GENOMIC DNA]</scope>
    <source>
        <strain evidence="3 4">03-1</strain>
    </source>
</reference>
<dbReference type="Proteomes" id="UP000283895">
    <property type="component" value="Unassembled WGS sequence"/>
</dbReference>
<feature type="compositionally biased region" description="Basic residues" evidence="2">
    <location>
        <begin position="93"/>
        <end position="111"/>
    </location>
</feature>
<proteinExistence type="predicted"/>
<sequence>MDRIRDLASRQRASLSSLVISRSYRKTVNDDVKSTTSLESTASKPIDTTTTVSFAFDPQPIQPAQSSQVTVQAEPTGLEDQAKSTTNTEVCKAKKKKNGGKTKKNKAHRRRASMERLEADQKLFHMAEAVVKQNEIIPGTGCGLSLRMNKLARYILEANKYIEQKEREIAEINNRLKVMEVNFNEAKKQLEMAQLLASQVIESGCWEQCKRKTKTQLHDSINSIVEDVKTSDVGTWSKEKIHACLKDLLVIYSANEDTVHSRYIGQSIVSLAHQFISHGKYDEEYEAILFHLANGHDYKKFLLRSLDEDHRAASRYPPNHVYRHLHGARKTQTGKEYAADIDKSVLSMVNTFEHSASHDKIMGGSLEGFFNPIPSTKLMMGFMNPPSAEVECVVPGCHCEELERGEFLKWAVKLRGTLSHKQYTASGVVRRSFTETIDDIATEAHGFGIEVTLACINGDSLPVIQFLYEKEDHPTKSPGIIKKLQASVERYGFRFGPCKSHGKVGYHIIPAEMVNGKISMSMQQKYMQKRMEIYKIIKEEVKTFMDEIWGPCANESDKQRKDQITDLMDWYSSDYYVTHGSQFLEDWGTNFETCAPEHINMLKRACVMCAKQSILNDYSKLELSIQDLVAHKLGGSKESKAK</sequence>
<dbReference type="EMBL" id="LKEA01000091">
    <property type="protein sequence ID" value="ROV87630.1"/>
    <property type="molecule type" value="Genomic_DNA"/>
</dbReference>
<accession>A0A423V9W6</accession>
<protein>
    <submittedName>
        <fullName evidence="3">Uncharacterized protein</fullName>
    </submittedName>
</protein>
<name>A0A423V9W6_9PEZI</name>
<dbReference type="AlphaFoldDB" id="A0A423V9W6"/>
<feature type="compositionally biased region" description="Polar residues" evidence="2">
    <location>
        <begin position="62"/>
        <end position="73"/>
    </location>
</feature>
<keyword evidence="1" id="KW-0175">Coiled coil</keyword>
<evidence type="ECO:0000256" key="2">
    <source>
        <dbReference type="SAM" id="MobiDB-lite"/>
    </source>
</evidence>
<gene>
    <name evidence="3" type="ORF">VMCG_10623</name>
</gene>
<dbReference type="STRING" id="356882.A0A423V9W6"/>
<evidence type="ECO:0000256" key="1">
    <source>
        <dbReference type="SAM" id="Coils"/>
    </source>
</evidence>
<dbReference type="OrthoDB" id="5235135at2759"/>
<feature type="region of interest" description="Disordered" evidence="2">
    <location>
        <begin position="60"/>
        <end position="112"/>
    </location>
</feature>